<dbReference type="InterPro" id="IPR036638">
    <property type="entry name" value="HLH_DNA-bd_sf"/>
</dbReference>
<evidence type="ECO:0000313" key="8">
    <source>
        <dbReference type="Proteomes" id="UP000000768"/>
    </source>
</evidence>
<reference evidence="7 8" key="1">
    <citation type="journal article" date="2009" name="Nature">
        <title>The Sorghum bicolor genome and the diversification of grasses.</title>
        <authorList>
            <person name="Paterson A.H."/>
            <person name="Bowers J.E."/>
            <person name="Bruggmann R."/>
            <person name="Dubchak I."/>
            <person name="Grimwood J."/>
            <person name="Gundlach H."/>
            <person name="Haberer G."/>
            <person name="Hellsten U."/>
            <person name="Mitros T."/>
            <person name="Poliakov A."/>
            <person name="Schmutz J."/>
            <person name="Spannagl M."/>
            <person name="Tang H."/>
            <person name="Wang X."/>
            <person name="Wicker T."/>
            <person name="Bharti A.K."/>
            <person name="Chapman J."/>
            <person name="Feltus F.A."/>
            <person name="Gowik U."/>
            <person name="Grigoriev I.V."/>
            <person name="Lyons E."/>
            <person name="Maher C.A."/>
            <person name="Martis M."/>
            <person name="Narechania A."/>
            <person name="Otillar R.P."/>
            <person name="Penning B.W."/>
            <person name="Salamov A.A."/>
            <person name="Wang Y."/>
            <person name="Zhang L."/>
            <person name="Carpita N.C."/>
            <person name="Freeling M."/>
            <person name="Gingle A.R."/>
            <person name="Hash C.T."/>
            <person name="Keller B."/>
            <person name="Klein P."/>
            <person name="Kresovich S."/>
            <person name="McCann M.C."/>
            <person name="Ming R."/>
            <person name="Peterson D.G."/>
            <person name="Mehboob-ur-Rahman"/>
            <person name="Ware D."/>
            <person name="Westhoff P."/>
            <person name="Mayer K.F."/>
            <person name="Messing J."/>
            <person name="Rokhsar D.S."/>
        </authorList>
    </citation>
    <scope>NUCLEOTIDE SEQUENCE [LARGE SCALE GENOMIC DNA]</scope>
    <source>
        <strain evidence="8">cv. BTx623</strain>
    </source>
</reference>
<comment type="similarity">
    <text evidence="1">Belongs to the bHLH protein family.</text>
</comment>
<dbReference type="InParanoid" id="A0A1B6PDV6"/>
<protein>
    <recommendedName>
        <fullName evidence="6">BHLH domain-containing protein</fullName>
    </recommendedName>
</protein>
<dbReference type="EMBL" id="CM000767">
    <property type="protein sequence ID" value="KXG23889.1"/>
    <property type="molecule type" value="Genomic_DNA"/>
</dbReference>
<dbReference type="GO" id="GO:0046983">
    <property type="term" value="F:protein dimerization activity"/>
    <property type="evidence" value="ECO:0007669"/>
    <property type="project" value="InterPro"/>
</dbReference>
<reference evidence="8" key="2">
    <citation type="journal article" date="2018" name="Plant J.">
        <title>The Sorghum bicolor reference genome: improved assembly, gene annotations, a transcriptome atlas, and signatures of genome organization.</title>
        <authorList>
            <person name="McCormick R.F."/>
            <person name="Truong S.K."/>
            <person name="Sreedasyam A."/>
            <person name="Jenkins J."/>
            <person name="Shu S."/>
            <person name="Sims D."/>
            <person name="Kennedy M."/>
            <person name="Amirebrahimi M."/>
            <person name="Weers B.D."/>
            <person name="McKinley B."/>
            <person name="Mattison A."/>
            <person name="Morishige D.T."/>
            <person name="Grimwood J."/>
            <person name="Schmutz J."/>
            <person name="Mullet J.E."/>
        </authorList>
    </citation>
    <scope>NUCLEOTIDE SEQUENCE [LARGE SCALE GENOMIC DNA]</scope>
    <source>
        <strain evidence="8">cv. BTx623</strain>
    </source>
</reference>
<keyword evidence="3" id="KW-0238">DNA-binding</keyword>
<dbReference type="eggNOG" id="ENOG502S96C">
    <property type="taxonomic scope" value="Eukaryota"/>
</dbReference>
<dbReference type="PANTHER" id="PTHR45855">
    <property type="entry name" value="TRANSCRIPTION FACTOR PIF1-RELATED"/>
    <property type="match status" value="1"/>
</dbReference>
<evidence type="ECO:0000256" key="5">
    <source>
        <dbReference type="SAM" id="MobiDB-lite"/>
    </source>
</evidence>
<dbReference type="Gramene" id="KXG23889">
    <property type="protein sequence ID" value="KXG23889"/>
    <property type="gene ID" value="SORBI_3008G154200"/>
</dbReference>
<gene>
    <name evidence="7" type="ORF">SORBI_3008G154200</name>
</gene>
<feature type="region of interest" description="Disordered" evidence="5">
    <location>
        <begin position="119"/>
        <end position="152"/>
    </location>
</feature>
<accession>A0A1B6PDV6</accession>
<evidence type="ECO:0000256" key="3">
    <source>
        <dbReference type="ARBA" id="ARBA00023125"/>
    </source>
</evidence>
<dbReference type="SMART" id="SM00353">
    <property type="entry name" value="HLH"/>
    <property type="match status" value="1"/>
</dbReference>
<feature type="region of interest" description="Disordered" evidence="5">
    <location>
        <begin position="166"/>
        <end position="187"/>
    </location>
</feature>
<evidence type="ECO:0000256" key="4">
    <source>
        <dbReference type="ARBA" id="ARBA00023163"/>
    </source>
</evidence>
<dbReference type="SUPFAM" id="SSF47459">
    <property type="entry name" value="HLH, helix-loop-helix DNA-binding domain"/>
    <property type="match status" value="1"/>
</dbReference>
<proteinExistence type="inferred from homology"/>
<organism evidence="7 8">
    <name type="scientific">Sorghum bicolor</name>
    <name type="common">Sorghum</name>
    <name type="synonym">Sorghum vulgare</name>
    <dbReference type="NCBI Taxonomy" id="4558"/>
    <lineage>
        <taxon>Eukaryota</taxon>
        <taxon>Viridiplantae</taxon>
        <taxon>Streptophyta</taxon>
        <taxon>Embryophyta</taxon>
        <taxon>Tracheophyta</taxon>
        <taxon>Spermatophyta</taxon>
        <taxon>Magnoliopsida</taxon>
        <taxon>Liliopsida</taxon>
        <taxon>Poales</taxon>
        <taxon>Poaceae</taxon>
        <taxon>PACMAD clade</taxon>
        <taxon>Panicoideae</taxon>
        <taxon>Andropogonodae</taxon>
        <taxon>Andropogoneae</taxon>
        <taxon>Sorghinae</taxon>
        <taxon>Sorghum</taxon>
    </lineage>
</organism>
<dbReference type="Pfam" id="PF00010">
    <property type="entry name" value="HLH"/>
    <property type="match status" value="1"/>
</dbReference>
<evidence type="ECO:0000259" key="6">
    <source>
        <dbReference type="PROSITE" id="PS50888"/>
    </source>
</evidence>
<feature type="domain" description="BHLH" evidence="6">
    <location>
        <begin position="177"/>
        <end position="226"/>
    </location>
</feature>
<dbReference type="OMA" id="DLMELAW"/>
<dbReference type="InterPro" id="IPR011598">
    <property type="entry name" value="bHLH_dom"/>
</dbReference>
<dbReference type="Gene3D" id="4.10.280.10">
    <property type="entry name" value="Helix-loop-helix DNA-binding domain"/>
    <property type="match status" value="1"/>
</dbReference>
<dbReference type="Proteomes" id="UP000000768">
    <property type="component" value="Chromosome 8"/>
</dbReference>
<evidence type="ECO:0000256" key="1">
    <source>
        <dbReference type="ARBA" id="ARBA00005510"/>
    </source>
</evidence>
<evidence type="ECO:0000256" key="2">
    <source>
        <dbReference type="ARBA" id="ARBA00023015"/>
    </source>
</evidence>
<dbReference type="PANTHER" id="PTHR45855:SF24">
    <property type="entry name" value="HELIX-LOOP-HELIX DNA-BINDING DOMAIN CONTAINING PROTEIN, EXPRESSED"/>
    <property type="match status" value="1"/>
</dbReference>
<feature type="compositionally biased region" description="Basic and acidic residues" evidence="5">
    <location>
        <begin position="119"/>
        <end position="131"/>
    </location>
</feature>
<keyword evidence="8" id="KW-1185">Reference proteome</keyword>
<dbReference type="AlphaFoldDB" id="A0A1B6PDV6"/>
<evidence type="ECO:0000313" key="7">
    <source>
        <dbReference type="EMBL" id="KXG23889.1"/>
    </source>
</evidence>
<dbReference type="GO" id="GO:0005634">
    <property type="term" value="C:nucleus"/>
    <property type="evidence" value="ECO:0000318"/>
    <property type="project" value="GO_Central"/>
</dbReference>
<keyword evidence="4" id="KW-0804">Transcription</keyword>
<keyword evidence="2" id="KW-0805">Transcription regulation</keyword>
<dbReference type="PROSITE" id="PS50888">
    <property type="entry name" value="BHLH"/>
    <property type="match status" value="1"/>
</dbReference>
<name>A0A1B6PDV6_SORBI</name>
<dbReference type="FunCoup" id="A0A1B6PDV6">
    <property type="interactions" value="83"/>
</dbReference>
<dbReference type="GO" id="GO:0003677">
    <property type="term" value="F:DNA binding"/>
    <property type="evidence" value="ECO:0007669"/>
    <property type="project" value="UniProtKB-KW"/>
</dbReference>
<dbReference type="InterPro" id="IPR031066">
    <property type="entry name" value="bHLH_ALC-like_plant"/>
</dbReference>
<sequence length="337" mass="35379">MNYPHAAAAAGPWLTCCDNDNAGEAAAAMMPTMGESGSFFADVVADYSRNELFERVWEQEGQAGGGASGSMQPAISCLWSPRFSSKSPDVRFDPPSEDEMTAWLGATVKGEELAGNVDDGGRRLIADDGGRDAVPATMGTSRDTDKEEKVPTTTEGVMMDNKVMRKAPAGGPSRKSHHGEAHRLTEKRRRHKINERLKTLQQLVPGCSKSNQASTLDQTIHYMKSLQHQVQAMSVGLASPAVYPVVQPQGMPLGTPVAMPFPAAHPPVVLGGHPPSTTMVPFGATMLQLPHYAGAAVMVPAAAAMAPLYPAPAAAPTSTAVAPGDAMAANHLRGSSS</sequence>